<reference evidence="1 2" key="1">
    <citation type="journal article" date="2014" name="Curr. Biol.">
        <title>The genome of the clonal raider ant Cerapachys biroi.</title>
        <authorList>
            <person name="Oxley P.R."/>
            <person name="Ji L."/>
            <person name="Fetter-Pruneda I."/>
            <person name="McKenzie S.K."/>
            <person name="Li C."/>
            <person name="Hu H."/>
            <person name="Zhang G."/>
            <person name="Kronauer D.J."/>
        </authorList>
    </citation>
    <scope>NUCLEOTIDE SEQUENCE [LARGE SCALE GENOMIC DNA]</scope>
</reference>
<dbReference type="AlphaFoldDB" id="A0A026VU45"/>
<evidence type="ECO:0000313" key="2">
    <source>
        <dbReference type="Proteomes" id="UP000053097"/>
    </source>
</evidence>
<gene>
    <name evidence="1" type="ORF">X777_16625</name>
</gene>
<dbReference type="Proteomes" id="UP000053097">
    <property type="component" value="Unassembled WGS sequence"/>
</dbReference>
<protein>
    <submittedName>
        <fullName evidence="1">Uncharacterized protein</fullName>
    </submittedName>
</protein>
<name>A0A026VU45_OOCBI</name>
<organism evidence="1 2">
    <name type="scientific">Ooceraea biroi</name>
    <name type="common">Clonal raider ant</name>
    <name type="synonym">Cerapachys biroi</name>
    <dbReference type="NCBI Taxonomy" id="2015173"/>
    <lineage>
        <taxon>Eukaryota</taxon>
        <taxon>Metazoa</taxon>
        <taxon>Ecdysozoa</taxon>
        <taxon>Arthropoda</taxon>
        <taxon>Hexapoda</taxon>
        <taxon>Insecta</taxon>
        <taxon>Pterygota</taxon>
        <taxon>Neoptera</taxon>
        <taxon>Endopterygota</taxon>
        <taxon>Hymenoptera</taxon>
        <taxon>Apocrita</taxon>
        <taxon>Aculeata</taxon>
        <taxon>Formicoidea</taxon>
        <taxon>Formicidae</taxon>
        <taxon>Dorylinae</taxon>
        <taxon>Ooceraea</taxon>
    </lineage>
</organism>
<evidence type="ECO:0000313" key="1">
    <source>
        <dbReference type="EMBL" id="EZA47160.1"/>
    </source>
</evidence>
<dbReference type="EMBL" id="KK107928">
    <property type="protein sequence ID" value="EZA47160.1"/>
    <property type="molecule type" value="Genomic_DNA"/>
</dbReference>
<keyword evidence="2" id="KW-1185">Reference proteome</keyword>
<proteinExistence type="predicted"/>
<sequence length="51" mass="6169">MQRYILKVLANVLLGRFVQRHRYWNVSVIFEPRLQMGPTRNHDDDDELRAT</sequence>
<accession>A0A026VU45</accession>